<evidence type="ECO:0000256" key="2">
    <source>
        <dbReference type="ARBA" id="ARBA00004749"/>
    </source>
</evidence>
<dbReference type="InterPro" id="IPR036188">
    <property type="entry name" value="FAD/NAD-bd_sf"/>
</dbReference>
<gene>
    <name evidence="9" type="primary">ubiM</name>
    <name evidence="9" type="ORF">ACFFF8_01785</name>
</gene>
<organism evidence="9 10">
    <name type="scientific">Novosphingobium clariflavum</name>
    <dbReference type="NCBI Taxonomy" id="2029884"/>
    <lineage>
        <taxon>Bacteria</taxon>
        <taxon>Pseudomonadati</taxon>
        <taxon>Pseudomonadota</taxon>
        <taxon>Alphaproteobacteria</taxon>
        <taxon>Sphingomonadales</taxon>
        <taxon>Sphingomonadaceae</taxon>
        <taxon>Novosphingobium</taxon>
    </lineage>
</organism>
<evidence type="ECO:0000259" key="8">
    <source>
        <dbReference type="Pfam" id="PF01494"/>
    </source>
</evidence>
<evidence type="ECO:0000256" key="1">
    <source>
        <dbReference type="ARBA" id="ARBA00001974"/>
    </source>
</evidence>
<evidence type="ECO:0000313" key="10">
    <source>
        <dbReference type="Proteomes" id="UP001589858"/>
    </source>
</evidence>
<dbReference type="NCBIfam" id="TIGR01988">
    <property type="entry name" value="Ubi-OHases"/>
    <property type="match status" value="1"/>
</dbReference>
<keyword evidence="4" id="KW-0285">Flavoprotein</keyword>
<dbReference type="Proteomes" id="UP001589858">
    <property type="component" value="Unassembled WGS sequence"/>
</dbReference>
<reference evidence="9 10" key="1">
    <citation type="submission" date="2024-09" db="EMBL/GenBank/DDBJ databases">
        <authorList>
            <person name="Sun Q."/>
            <person name="Mori K."/>
        </authorList>
    </citation>
    <scope>NUCLEOTIDE SEQUENCE [LARGE SCALE GENOMIC DNA]</scope>
    <source>
        <strain evidence="9 10">CICC 11035S</strain>
    </source>
</reference>
<dbReference type="InterPro" id="IPR002938">
    <property type="entry name" value="FAD-bd"/>
</dbReference>
<dbReference type="SUPFAM" id="SSF51905">
    <property type="entry name" value="FAD/NAD(P)-binding domain"/>
    <property type="match status" value="1"/>
</dbReference>
<accession>A0ABV6S5B9</accession>
<evidence type="ECO:0000256" key="5">
    <source>
        <dbReference type="ARBA" id="ARBA00022827"/>
    </source>
</evidence>
<feature type="domain" description="FAD-binding" evidence="8">
    <location>
        <begin position="4"/>
        <end position="328"/>
    </location>
</feature>
<keyword evidence="6" id="KW-0560">Oxidoreductase</keyword>
<dbReference type="PRINTS" id="PR00420">
    <property type="entry name" value="RNGMNOXGNASE"/>
</dbReference>
<evidence type="ECO:0000256" key="6">
    <source>
        <dbReference type="ARBA" id="ARBA00023002"/>
    </source>
</evidence>
<evidence type="ECO:0000256" key="4">
    <source>
        <dbReference type="ARBA" id="ARBA00022630"/>
    </source>
</evidence>
<dbReference type="InterPro" id="IPR010971">
    <property type="entry name" value="UbiH/COQ6"/>
</dbReference>
<evidence type="ECO:0000313" key="9">
    <source>
        <dbReference type="EMBL" id="MFC0683318.1"/>
    </source>
</evidence>
<comment type="cofactor">
    <cofactor evidence="1">
        <name>FAD</name>
        <dbReference type="ChEBI" id="CHEBI:57692"/>
    </cofactor>
</comment>
<comment type="pathway">
    <text evidence="2">Cofactor biosynthesis; ubiquinone biosynthesis.</text>
</comment>
<sequence>MTHDLIIVGGGPAGLALAAALADTALRIAIVERQPLETLIEPAVDGREIALTHRSVRALQTLGAWGWIDPRQVSPLREARVLNGGSPFALSFGADGSGEDRLGCLVSNHRIRRALFAACEAQGNLEILAGQAVSALGTDRERAEVELADGTRLTGRLLVGADSRFSFVREELGIGAQVNRTGRAMMVCRMAHDLDHEGVATEWFDHGQTIAMLPLGGRESSAVLTLAAPEIERLAALDADRLAAEITRRYEGRLGRMSLIGKAHVYPLATTYARHFAARRAALIGDAAVGMHPVTAHGFNLGLASACTLGRLMAEAHRGGRSDAIASSLLLRRYEAAHRLASRPIYTATNMIVGLYTAERPAARAARHLGLRAAARIPLLSRNVSRMLMQT</sequence>
<keyword evidence="7" id="KW-0503">Monooxygenase</keyword>
<evidence type="ECO:0000256" key="3">
    <source>
        <dbReference type="ARBA" id="ARBA00005349"/>
    </source>
</evidence>
<keyword evidence="10" id="KW-1185">Reference proteome</keyword>
<comment type="caution">
    <text evidence="9">The sequence shown here is derived from an EMBL/GenBank/DDBJ whole genome shotgun (WGS) entry which is preliminary data.</text>
</comment>
<evidence type="ECO:0000256" key="7">
    <source>
        <dbReference type="ARBA" id="ARBA00023033"/>
    </source>
</evidence>
<proteinExistence type="inferred from homology"/>
<dbReference type="PANTHER" id="PTHR43876">
    <property type="entry name" value="UBIQUINONE BIOSYNTHESIS MONOOXYGENASE COQ6, MITOCHONDRIAL"/>
    <property type="match status" value="1"/>
</dbReference>
<name>A0ABV6S5B9_9SPHN</name>
<comment type="similarity">
    <text evidence="3">Belongs to the UbiH/COQ6 family.</text>
</comment>
<dbReference type="InterPro" id="IPR051205">
    <property type="entry name" value="UbiH/COQ6_monooxygenase"/>
</dbReference>
<dbReference type="RefSeq" id="WP_267220403.1">
    <property type="nucleotide sequence ID" value="NZ_JAPCWC010000007.1"/>
</dbReference>
<dbReference type="NCBIfam" id="NF006593">
    <property type="entry name" value="PRK09126.1"/>
    <property type="match status" value="1"/>
</dbReference>
<dbReference type="PANTHER" id="PTHR43876:SF25">
    <property type="entry name" value="MONOOXYGENASE NMA2164"/>
    <property type="match status" value="1"/>
</dbReference>
<protein>
    <submittedName>
        <fullName evidence="9">5-demethoxyubiquinol-8 5-hydroxylase UbiM</fullName>
    </submittedName>
</protein>
<dbReference type="Gene3D" id="3.50.50.60">
    <property type="entry name" value="FAD/NAD(P)-binding domain"/>
    <property type="match status" value="2"/>
</dbReference>
<dbReference type="EMBL" id="JBHLTM010000009">
    <property type="protein sequence ID" value="MFC0683318.1"/>
    <property type="molecule type" value="Genomic_DNA"/>
</dbReference>
<keyword evidence="5" id="KW-0274">FAD</keyword>
<dbReference type="Pfam" id="PF01494">
    <property type="entry name" value="FAD_binding_3"/>
    <property type="match status" value="1"/>
</dbReference>